<keyword evidence="1" id="KW-1133">Transmembrane helix</keyword>
<keyword evidence="3" id="KW-1185">Reference proteome</keyword>
<evidence type="ECO:0008006" key="4">
    <source>
        <dbReference type="Google" id="ProtNLM"/>
    </source>
</evidence>
<keyword evidence="1" id="KW-0812">Transmembrane</keyword>
<keyword evidence="1" id="KW-0472">Membrane</keyword>
<feature type="transmembrane region" description="Helical" evidence="1">
    <location>
        <begin position="27"/>
        <end position="48"/>
    </location>
</feature>
<evidence type="ECO:0000256" key="1">
    <source>
        <dbReference type="SAM" id="Phobius"/>
    </source>
</evidence>
<proteinExistence type="predicted"/>
<protein>
    <recommendedName>
        <fullName evidence="4">DUF5658 domain-containing protein</fullName>
    </recommendedName>
</protein>
<gene>
    <name evidence="2" type="ORF">M2283_001031</name>
</gene>
<dbReference type="RefSeq" id="WP_280874803.1">
    <property type="nucleotide sequence ID" value="NZ_JARXVH010000002.1"/>
</dbReference>
<evidence type="ECO:0000313" key="2">
    <source>
        <dbReference type="EMBL" id="MDH6213748.1"/>
    </source>
</evidence>
<evidence type="ECO:0000313" key="3">
    <source>
        <dbReference type="Proteomes" id="UP001160499"/>
    </source>
</evidence>
<feature type="transmembrane region" description="Helical" evidence="1">
    <location>
        <begin position="103"/>
        <end position="120"/>
    </location>
</feature>
<dbReference type="EMBL" id="JARXVH010000002">
    <property type="protein sequence ID" value="MDH6213748.1"/>
    <property type="molecule type" value="Genomic_DNA"/>
</dbReference>
<comment type="caution">
    <text evidence="2">The sequence shown here is derived from an EMBL/GenBank/DDBJ whole genome shotgun (WGS) entry which is preliminary data.</text>
</comment>
<organism evidence="2 3">
    <name type="scientific">Streptomyces pseudovenezuelae</name>
    <dbReference type="NCBI Taxonomy" id="67350"/>
    <lineage>
        <taxon>Bacteria</taxon>
        <taxon>Bacillati</taxon>
        <taxon>Actinomycetota</taxon>
        <taxon>Actinomycetes</taxon>
        <taxon>Kitasatosporales</taxon>
        <taxon>Streptomycetaceae</taxon>
        <taxon>Streptomyces</taxon>
        <taxon>Streptomyces aurantiacus group</taxon>
    </lineage>
</organism>
<name>A0ABT6LBT3_9ACTN</name>
<accession>A0ABT6LBT3</accession>
<dbReference type="Proteomes" id="UP001160499">
    <property type="component" value="Unassembled WGS sequence"/>
</dbReference>
<reference evidence="2 3" key="1">
    <citation type="submission" date="2023-04" db="EMBL/GenBank/DDBJ databases">
        <title>Forest soil microbial communities from Buena Vista Peninsula, Colon Province, Panama.</title>
        <authorList>
            <person name="Bouskill N."/>
        </authorList>
    </citation>
    <scope>NUCLEOTIDE SEQUENCE [LARGE SCALE GENOMIC DNA]</scope>
    <source>
        <strain evidence="2 3">GGS1</strain>
    </source>
</reference>
<sequence>MTDQNTASDRFPQRILRRSPEHRRADGITCALFVAVDALLVAGILLLGTEGVFTEDWMPYPGMMDSTAFSYQHDCVLFLYRVEAVSVGLAIACRLWITAGAQLVVLTSAAAFIASLSTYWNP</sequence>